<feature type="transmembrane region" description="Helical" evidence="8">
    <location>
        <begin position="361"/>
        <end position="380"/>
    </location>
</feature>
<keyword evidence="6 8" id="KW-0472">Membrane</keyword>
<feature type="transmembrane region" description="Helical" evidence="8">
    <location>
        <begin position="148"/>
        <end position="169"/>
    </location>
</feature>
<evidence type="ECO:0000256" key="4">
    <source>
        <dbReference type="ARBA" id="ARBA00022692"/>
    </source>
</evidence>
<dbReference type="GO" id="GO:0005886">
    <property type="term" value="C:plasma membrane"/>
    <property type="evidence" value="ECO:0007669"/>
    <property type="project" value="UniProtKB-SubCell"/>
</dbReference>
<evidence type="ECO:0000256" key="8">
    <source>
        <dbReference type="SAM" id="Phobius"/>
    </source>
</evidence>
<evidence type="ECO:0000256" key="5">
    <source>
        <dbReference type="ARBA" id="ARBA00022989"/>
    </source>
</evidence>
<evidence type="ECO:0000313" key="9">
    <source>
        <dbReference type="EMBL" id="PXA71940.1"/>
    </source>
</evidence>
<gene>
    <name evidence="9" type="ORF">CTB96_03230</name>
</gene>
<dbReference type="OrthoDB" id="581198at2"/>
<dbReference type="Pfam" id="PF09594">
    <property type="entry name" value="GT87"/>
    <property type="match status" value="1"/>
</dbReference>
<evidence type="ECO:0008006" key="11">
    <source>
        <dbReference type="Google" id="ProtNLM"/>
    </source>
</evidence>
<dbReference type="AlphaFoldDB" id="A0A318A423"/>
<name>A0A318A423_9MICO</name>
<comment type="caution">
    <text evidence="9">The sequence shown here is derived from an EMBL/GenBank/DDBJ whole genome shotgun (WGS) entry which is preliminary data.</text>
</comment>
<dbReference type="EMBL" id="QHLY01000005">
    <property type="protein sequence ID" value="PXA71940.1"/>
    <property type="molecule type" value="Genomic_DNA"/>
</dbReference>
<keyword evidence="10" id="KW-1185">Reference proteome</keyword>
<dbReference type="Proteomes" id="UP000246722">
    <property type="component" value="Unassembled WGS sequence"/>
</dbReference>
<feature type="transmembrane region" description="Helical" evidence="8">
    <location>
        <begin position="436"/>
        <end position="460"/>
    </location>
</feature>
<reference evidence="9 10" key="1">
    <citation type="submission" date="2018-05" db="EMBL/GenBank/DDBJ databases">
        <title>Genetic diversity of glacier-inhabiting Cryobacterium bacteria in China and description of Cryobacterium mengkeensis sp. nov. and Arthrobacter glacialis sp. nov.</title>
        <authorList>
            <person name="Liu Q."/>
            <person name="Xin Y.-H."/>
        </authorList>
    </citation>
    <scope>NUCLEOTIDE SEQUENCE [LARGE SCALE GENOMIC DNA]</scope>
    <source>
        <strain evidence="9 10">SK-1</strain>
    </source>
</reference>
<keyword evidence="4 8" id="KW-0812">Transmembrane</keyword>
<feature type="transmembrane region" description="Helical" evidence="8">
    <location>
        <begin position="78"/>
        <end position="98"/>
    </location>
</feature>
<feature type="transmembrane region" description="Helical" evidence="8">
    <location>
        <begin position="410"/>
        <end position="430"/>
    </location>
</feature>
<keyword evidence="3" id="KW-0808">Transferase</keyword>
<evidence type="ECO:0000256" key="1">
    <source>
        <dbReference type="ARBA" id="ARBA00004651"/>
    </source>
</evidence>
<protein>
    <recommendedName>
        <fullName evidence="11">DUF2029 domain-containing protein</fullName>
    </recommendedName>
</protein>
<keyword evidence="5 8" id="KW-1133">Transmembrane helix</keyword>
<sequence length="485" mass="52356">MHSQAPEAFGHLLVVSLSPSIRTLRSDPPRAGARAGFIGCDWVESDVPVSYFVELVDQRLITLITPARRAWLQSPRTLLLGFVGLHLLFLFALLPTILTGRVLGDLPLYRVWAEQALTTNVWQGIDVEWVYPIGALVPIVLADVAGPLLYQLLWFLMTLALNALAVGVLTGWGRNRAGYKAAWFWLAISLVLSPVGLLRLEGLSAPLVIMGLVLLARRPVIASALLTIATWIKVWPAAVMLAVVAASRRRVSVVLTGAAVSTAIAGAVWAAGGIRFLTGFVTMQSDRALQLEAPVTTPWVWLAAIGHHGTTIYQNHAIATREVTGPGTTFAASAMTPLMFLVMAAIFVLLVVALRRSRDHAQLVLMGALALVSTFVVLNKVGSPQYMLWIAPVVAVGVAHDWARWRVPAYLMLVIGALTTLIFPVFYLPLVHGDAGALLLLTLRNALLVVLLGWSVLALWHTARVGSTASVSVRRHADARGLATN</sequence>
<proteinExistence type="inferred from homology"/>
<keyword evidence="2" id="KW-1003">Cell membrane</keyword>
<feature type="transmembrane region" description="Helical" evidence="8">
    <location>
        <begin position="253"/>
        <end position="277"/>
    </location>
</feature>
<dbReference type="GO" id="GO:0016758">
    <property type="term" value="F:hexosyltransferase activity"/>
    <property type="evidence" value="ECO:0007669"/>
    <property type="project" value="InterPro"/>
</dbReference>
<feature type="transmembrane region" description="Helical" evidence="8">
    <location>
        <begin position="330"/>
        <end position="354"/>
    </location>
</feature>
<evidence type="ECO:0000256" key="7">
    <source>
        <dbReference type="ARBA" id="ARBA00024033"/>
    </source>
</evidence>
<comment type="subcellular location">
    <subcellularLocation>
        <location evidence="1">Cell membrane</location>
        <topology evidence="1">Multi-pass membrane protein</topology>
    </subcellularLocation>
</comment>
<feature type="transmembrane region" description="Helical" evidence="8">
    <location>
        <begin position="181"/>
        <end position="200"/>
    </location>
</feature>
<evidence type="ECO:0000256" key="3">
    <source>
        <dbReference type="ARBA" id="ARBA00022679"/>
    </source>
</evidence>
<accession>A0A318A423</accession>
<feature type="transmembrane region" description="Helical" evidence="8">
    <location>
        <begin position="220"/>
        <end position="246"/>
    </location>
</feature>
<dbReference type="InterPro" id="IPR018584">
    <property type="entry name" value="GT87"/>
</dbReference>
<evidence type="ECO:0000256" key="6">
    <source>
        <dbReference type="ARBA" id="ARBA00023136"/>
    </source>
</evidence>
<evidence type="ECO:0000256" key="2">
    <source>
        <dbReference type="ARBA" id="ARBA00022475"/>
    </source>
</evidence>
<evidence type="ECO:0000313" key="10">
    <source>
        <dbReference type="Proteomes" id="UP000246722"/>
    </source>
</evidence>
<comment type="similarity">
    <text evidence="7">Belongs to the glycosyltransferase 87 family.</text>
</comment>
<organism evidence="9 10">
    <name type="scientific">Cryobacterium arcticum</name>
    <dbReference type="NCBI Taxonomy" id="670052"/>
    <lineage>
        <taxon>Bacteria</taxon>
        <taxon>Bacillati</taxon>
        <taxon>Actinomycetota</taxon>
        <taxon>Actinomycetes</taxon>
        <taxon>Micrococcales</taxon>
        <taxon>Microbacteriaceae</taxon>
        <taxon>Cryobacterium</taxon>
    </lineage>
</organism>